<evidence type="ECO:0000313" key="3">
    <source>
        <dbReference type="Proteomes" id="UP001409585"/>
    </source>
</evidence>
<dbReference type="AlphaFoldDB" id="A0AAV3TZK5"/>
<accession>A0AAV3TZK5</accession>
<dbReference type="SUPFAM" id="SSF69593">
    <property type="entry name" value="Glycerol-3-phosphate (1)-acyltransferase"/>
    <property type="match status" value="1"/>
</dbReference>
<comment type="caution">
    <text evidence="2">The sequence shown here is derived from an EMBL/GenBank/DDBJ whole genome shotgun (WGS) entry which is preliminary data.</text>
</comment>
<feature type="domain" description="Phospholipid/glycerol acyltransferase" evidence="1">
    <location>
        <begin position="89"/>
        <end position="198"/>
    </location>
</feature>
<dbReference type="Pfam" id="PF01553">
    <property type="entry name" value="Acyltransferase"/>
    <property type="match status" value="1"/>
</dbReference>
<keyword evidence="2" id="KW-0808">Transferase</keyword>
<dbReference type="Proteomes" id="UP001409585">
    <property type="component" value="Unassembled WGS sequence"/>
</dbReference>
<dbReference type="RefSeq" id="WP_345418082.1">
    <property type="nucleotide sequence ID" value="NZ_AP031496.1"/>
</dbReference>
<protein>
    <submittedName>
        <fullName evidence="2">1-acyl-sn-glycerol-3-phosphate acyltransferase</fullName>
    </submittedName>
</protein>
<organism evidence="2 3">
    <name type="scientific">Halioxenophilus aromaticivorans</name>
    <dbReference type="NCBI Taxonomy" id="1306992"/>
    <lineage>
        <taxon>Bacteria</taxon>
        <taxon>Pseudomonadati</taxon>
        <taxon>Pseudomonadota</taxon>
        <taxon>Gammaproteobacteria</taxon>
        <taxon>Alteromonadales</taxon>
        <taxon>Alteromonadaceae</taxon>
        <taxon>Halioxenophilus</taxon>
    </lineage>
</organism>
<dbReference type="GO" id="GO:0016746">
    <property type="term" value="F:acyltransferase activity"/>
    <property type="evidence" value="ECO:0007669"/>
    <property type="project" value="UniProtKB-KW"/>
</dbReference>
<name>A0AAV3TZK5_9ALTE</name>
<dbReference type="PANTHER" id="PTHR30068:SF3">
    <property type="entry name" value="PHOSPHOLIPID_GLYCEROL ACYLTRANSFERASE DOMAIN-CONTAINING PROTEIN"/>
    <property type="match status" value="1"/>
</dbReference>
<evidence type="ECO:0000259" key="1">
    <source>
        <dbReference type="Pfam" id="PF01553"/>
    </source>
</evidence>
<dbReference type="GO" id="GO:0019698">
    <property type="term" value="P:D-galacturonate catabolic process"/>
    <property type="evidence" value="ECO:0007669"/>
    <property type="project" value="TreeGrafter"/>
</dbReference>
<dbReference type="PANTHER" id="PTHR30068">
    <property type="entry name" value="URONATE ISOMERASE"/>
    <property type="match status" value="1"/>
</dbReference>
<gene>
    <name evidence="2" type="ORF">GCM10025791_10260</name>
</gene>
<dbReference type="GO" id="GO:0042840">
    <property type="term" value="P:D-glucuronate catabolic process"/>
    <property type="evidence" value="ECO:0007669"/>
    <property type="project" value="TreeGrafter"/>
</dbReference>
<keyword evidence="3" id="KW-1185">Reference proteome</keyword>
<proteinExistence type="predicted"/>
<dbReference type="InterPro" id="IPR002123">
    <property type="entry name" value="Plipid/glycerol_acylTrfase"/>
</dbReference>
<reference evidence="3" key="1">
    <citation type="journal article" date="2019" name="Int. J. Syst. Evol. Microbiol.">
        <title>The Global Catalogue of Microorganisms (GCM) 10K type strain sequencing project: providing services to taxonomists for standard genome sequencing and annotation.</title>
        <authorList>
            <consortium name="The Broad Institute Genomics Platform"/>
            <consortium name="The Broad Institute Genome Sequencing Center for Infectious Disease"/>
            <person name="Wu L."/>
            <person name="Ma J."/>
        </authorList>
    </citation>
    <scope>NUCLEOTIDE SEQUENCE [LARGE SCALE GENOMIC DNA]</scope>
    <source>
        <strain evidence="3">JCM 19134</strain>
    </source>
</reference>
<dbReference type="EMBL" id="BAABLX010000007">
    <property type="protein sequence ID" value="GAA4935019.1"/>
    <property type="molecule type" value="Genomic_DNA"/>
</dbReference>
<keyword evidence="2" id="KW-0012">Acyltransferase</keyword>
<sequence>MSKFDDIRPYNDDEVRPTITKLLANDELLHAVASLQYPNAVIRHPKLMRFLAKRFMHWQLRGADDVTGVQHVLEKYLRKNLDNTTTELTHSGLERLDPSQSYLFVSNHRDIAMDPALINWVLYNKGFSTVRIAIGDNLLTKDYASDLMRLNKTFIVKRSATSPREKFKAAKHLSAYIHHSLHEDNCNIWIAQREGRAKDGRDITNRAIISMFCLNKPKTDDFGDYITNMNIVPVSISYEWDPCDIAKANELYQLQAYGEYSKQEHEDVESIAKGIRGQKGRVHVAFGEVLGEGFNDAEVVALEVERQIQRQYVLQPSNLAAYYLLYHLTPETLKWGVDEKPFVVEEHESVFKELNRRLESVPEEQRTILLSGYANPVLSKLAHLNSLSQASSV</sequence>
<evidence type="ECO:0000313" key="2">
    <source>
        <dbReference type="EMBL" id="GAA4935019.1"/>
    </source>
</evidence>